<feature type="modified residue" description="2-(S-cysteinyl)pyruvic acid O-phosphothioketal" evidence="12">
    <location>
        <position position="119"/>
    </location>
</feature>
<evidence type="ECO:0000256" key="1">
    <source>
        <dbReference type="ARBA" id="ARBA00004496"/>
    </source>
</evidence>
<dbReference type="GO" id="GO:0051301">
    <property type="term" value="P:cell division"/>
    <property type="evidence" value="ECO:0007669"/>
    <property type="project" value="UniProtKB-KW"/>
</dbReference>
<evidence type="ECO:0000256" key="8">
    <source>
        <dbReference type="ARBA" id="ARBA00023306"/>
    </source>
</evidence>
<keyword evidence="6 12" id="KW-0133">Cell shape</keyword>
<feature type="binding site" evidence="12">
    <location>
        <position position="95"/>
    </location>
    <ligand>
        <name>UDP-N-acetyl-alpha-D-glucosamine</name>
        <dbReference type="ChEBI" id="CHEBI:57705"/>
    </ligand>
</feature>
<comment type="caution">
    <text evidence="12">Lacks conserved residue(s) required for the propagation of feature annotation.</text>
</comment>
<evidence type="ECO:0000256" key="10">
    <source>
        <dbReference type="ARBA" id="ARBA00038367"/>
    </source>
</evidence>
<dbReference type="UniPathway" id="UPA00219"/>
<dbReference type="GO" id="GO:0009252">
    <property type="term" value="P:peptidoglycan biosynthetic process"/>
    <property type="evidence" value="ECO:0007669"/>
    <property type="project" value="UniProtKB-UniRule"/>
</dbReference>
<feature type="binding site" evidence="12">
    <location>
        <position position="308"/>
    </location>
    <ligand>
        <name>UDP-N-acetyl-alpha-D-glucosamine</name>
        <dbReference type="ChEBI" id="CHEBI:57705"/>
    </ligand>
</feature>
<keyword evidence="9 12" id="KW-0961">Cell wall biogenesis/degradation</keyword>
<reference evidence="14 15" key="1">
    <citation type="submission" date="2019-01" db="EMBL/GenBank/DDBJ databases">
        <title>Insights into ecological role of a new deltaproteobacterial order Candidatus Sinidesulfobacterales (Sva0485) by metagenomics and metatranscriptomics.</title>
        <authorList>
            <person name="Tan S."/>
            <person name="Liu J."/>
            <person name="Fang Y."/>
            <person name="Hedlund B."/>
            <person name="Lian Z.-H."/>
            <person name="Huang L.-Y."/>
            <person name="Li J.-T."/>
            <person name="Huang L.-N."/>
            <person name="Li W.-J."/>
            <person name="Jiang H.-C."/>
            <person name="Dong H.-L."/>
            <person name="Shu W.-S."/>
        </authorList>
    </citation>
    <scope>NUCLEOTIDE SEQUENCE [LARGE SCALE GENOMIC DNA]</scope>
    <source>
        <strain evidence="14">AP4</strain>
    </source>
</reference>
<proteinExistence type="inferred from homology"/>
<keyword evidence="3 12" id="KW-0963">Cytoplasm</keyword>
<dbReference type="GO" id="GO:0019277">
    <property type="term" value="P:UDP-N-acetylgalactosamine biosynthetic process"/>
    <property type="evidence" value="ECO:0007669"/>
    <property type="project" value="InterPro"/>
</dbReference>
<dbReference type="GO" id="GO:0008760">
    <property type="term" value="F:UDP-N-acetylglucosamine 1-carboxyvinyltransferase activity"/>
    <property type="evidence" value="ECO:0007669"/>
    <property type="project" value="UniProtKB-UniRule"/>
</dbReference>
<gene>
    <name evidence="12 14" type="primary">murA</name>
    <name evidence="14" type="ORF">EVJ48_04840</name>
</gene>
<keyword evidence="8 12" id="KW-0131">Cell cycle</keyword>
<dbReference type="Gene3D" id="3.65.10.10">
    <property type="entry name" value="Enolpyruvate transferase domain"/>
    <property type="match status" value="2"/>
</dbReference>
<dbReference type="Pfam" id="PF00275">
    <property type="entry name" value="EPSP_synthase"/>
    <property type="match status" value="1"/>
</dbReference>
<dbReference type="InterPro" id="IPR050068">
    <property type="entry name" value="MurA_subfamily"/>
</dbReference>
<evidence type="ECO:0000256" key="2">
    <source>
        <dbReference type="ARBA" id="ARBA00004752"/>
    </source>
</evidence>
<keyword evidence="4 12" id="KW-0132">Cell division</keyword>
<dbReference type="CDD" id="cd01555">
    <property type="entry name" value="UdpNAET"/>
    <property type="match status" value="1"/>
</dbReference>
<dbReference type="InterPro" id="IPR036968">
    <property type="entry name" value="Enolpyruvate_Tfrase_sf"/>
</dbReference>
<evidence type="ECO:0000256" key="9">
    <source>
        <dbReference type="ARBA" id="ARBA00023316"/>
    </source>
</evidence>
<feature type="domain" description="Enolpyruvate transferase" evidence="13">
    <location>
        <begin position="7"/>
        <end position="410"/>
    </location>
</feature>
<dbReference type="EMBL" id="SHMQ01000010">
    <property type="protein sequence ID" value="RZV39522.1"/>
    <property type="molecule type" value="Genomic_DNA"/>
</dbReference>
<dbReference type="Proteomes" id="UP000322454">
    <property type="component" value="Unassembled WGS sequence"/>
</dbReference>
<dbReference type="InterPro" id="IPR005750">
    <property type="entry name" value="UDP_GlcNAc_COvinyl_MurA"/>
</dbReference>
<comment type="subcellular location">
    <subcellularLocation>
        <location evidence="1 12">Cytoplasm</location>
    </subcellularLocation>
</comment>
<evidence type="ECO:0000256" key="6">
    <source>
        <dbReference type="ARBA" id="ARBA00022960"/>
    </source>
</evidence>
<dbReference type="GO" id="GO:0071555">
    <property type="term" value="P:cell wall organization"/>
    <property type="evidence" value="ECO:0007669"/>
    <property type="project" value="UniProtKB-KW"/>
</dbReference>
<dbReference type="AlphaFoldDB" id="A0A520XED7"/>
<feature type="binding site" evidence="12">
    <location>
        <position position="330"/>
    </location>
    <ligand>
        <name>UDP-N-acetyl-alpha-D-glucosamine</name>
        <dbReference type="ChEBI" id="CHEBI:57705"/>
    </ligand>
</feature>
<dbReference type="PANTHER" id="PTHR43783">
    <property type="entry name" value="UDP-N-ACETYLGLUCOSAMINE 1-CARBOXYVINYLTRANSFERASE"/>
    <property type="match status" value="1"/>
</dbReference>
<evidence type="ECO:0000313" key="15">
    <source>
        <dbReference type="Proteomes" id="UP000322454"/>
    </source>
</evidence>
<feature type="binding site" evidence="12">
    <location>
        <begin position="22"/>
        <end position="23"/>
    </location>
    <ligand>
        <name>phosphoenolpyruvate</name>
        <dbReference type="ChEBI" id="CHEBI:58702"/>
    </ligand>
</feature>
<comment type="catalytic activity">
    <reaction evidence="11 12">
        <text>phosphoenolpyruvate + UDP-N-acetyl-alpha-D-glucosamine = UDP-N-acetyl-3-O-(1-carboxyvinyl)-alpha-D-glucosamine + phosphate</text>
        <dbReference type="Rhea" id="RHEA:18681"/>
        <dbReference type="ChEBI" id="CHEBI:43474"/>
        <dbReference type="ChEBI" id="CHEBI:57705"/>
        <dbReference type="ChEBI" id="CHEBI:58702"/>
        <dbReference type="ChEBI" id="CHEBI:68483"/>
        <dbReference type="EC" id="2.5.1.7"/>
    </reaction>
</comment>
<accession>A0A520XED7</accession>
<dbReference type="NCBIfam" id="NF006873">
    <property type="entry name" value="PRK09369.1"/>
    <property type="match status" value="1"/>
</dbReference>
<keyword evidence="12" id="KW-0670">Pyruvate</keyword>
<dbReference type="PANTHER" id="PTHR43783:SF1">
    <property type="entry name" value="UDP-N-ACETYLGLUCOSAMINE 1-CARBOXYVINYLTRANSFERASE"/>
    <property type="match status" value="1"/>
</dbReference>
<keyword evidence="7 12" id="KW-0573">Peptidoglycan synthesis</keyword>
<evidence type="ECO:0000256" key="5">
    <source>
        <dbReference type="ARBA" id="ARBA00022679"/>
    </source>
</evidence>
<evidence type="ECO:0000256" key="12">
    <source>
        <dbReference type="HAMAP-Rule" id="MF_00111"/>
    </source>
</evidence>
<dbReference type="GO" id="GO:0008360">
    <property type="term" value="P:regulation of cell shape"/>
    <property type="evidence" value="ECO:0007669"/>
    <property type="project" value="UniProtKB-KW"/>
</dbReference>
<comment type="function">
    <text evidence="12">Cell wall formation. Adds enolpyruvyl to UDP-N-acetylglucosamine.</text>
</comment>
<dbReference type="GO" id="GO:0005737">
    <property type="term" value="C:cytoplasm"/>
    <property type="evidence" value="ECO:0007669"/>
    <property type="project" value="UniProtKB-SubCell"/>
</dbReference>
<dbReference type="NCBIfam" id="TIGR01072">
    <property type="entry name" value="murA"/>
    <property type="match status" value="1"/>
</dbReference>
<sequence length="444" mass="47465">MDKMVIEGGFPLVGEVSISGSKNASLPIIVSSIMFDEFDCEIENVPDLEDIKTIKKLLISLGAVIKKSGAVDKLVINTSGINNFDAPYDLVKTMRASVLVLGPLIAKYKRARVSLPGGCAIGARPIDFHLNALKQLGATVKVDHGYVEVFADKLKGAVINFPIPSVTGTENVIMAAVLAEGTTIIKNAAREPEIDDMITALNNGGADIKRIEPSVISVKGVKKLNRLCHRVLPDRIEAGTFMVASAITKGDIVLKNLNVNHLKSVIDKLSEAGVKVIINSSNSIRVKGSKVIKSVDISTAPYPNFPTDMQAQIMSLMTLSSGLCVITENVFENRFMHVAELIRLGANIKVRNNFAIVKGVKKLSGAEVMATDLRASASLVLAGLASSDGLTTVSRIYHLDRGYEIMEKKLTALGAIISRVKANDISPVPDGESRFSGIACSKTA</sequence>
<feature type="active site" description="Proton donor" evidence="12">
    <location>
        <position position="119"/>
    </location>
</feature>
<name>A0A520XED7_9DELT</name>
<dbReference type="InterPro" id="IPR001986">
    <property type="entry name" value="Enolpyruvate_Tfrase_dom"/>
</dbReference>
<evidence type="ECO:0000259" key="13">
    <source>
        <dbReference type="Pfam" id="PF00275"/>
    </source>
</evidence>
<evidence type="ECO:0000256" key="4">
    <source>
        <dbReference type="ARBA" id="ARBA00022618"/>
    </source>
</evidence>
<evidence type="ECO:0000256" key="11">
    <source>
        <dbReference type="ARBA" id="ARBA00047527"/>
    </source>
</evidence>
<organism evidence="14 15">
    <name type="scientific">Candidatus Acidulodesulfobacterium acidiphilum</name>
    <dbReference type="NCBI Taxonomy" id="2597224"/>
    <lineage>
        <taxon>Bacteria</taxon>
        <taxon>Deltaproteobacteria</taxon>
        <taxon>Candidatus Acidulodesulfobacterales</taxon>
        <taxon>Candidatus Acidulodesulfobacterium</taxon>
    </lineage>
</organism>
<comment type="caution">
    <text evidence="14">The sequence shown here is derived from an EMBL/GenBank/DDBJ whole genome shotgun (WGS) entry which is preliminary data.</text>
</comment>
<dbReference type="EC" id="2.5.1.7" evidence="12"/>
<comment type="pathway">
    <text evidence="2 12">Cell wall biogenesis; peptidoglycan biosynthesis.</text>
</comment>
<dbReference type="HAMAP" id="MF_00111">
    <property type="entry name" value="MurA"/>
    <property type="match status" value="1"/>
</dbReference>
<protein>
    <recommendedName>
        <fullName evidence="12">UDP-N-acetylglucosamine 1-carboxyvinyltransferase</fullName>
        <ecNumber evidence="12">2.5.1.7</ecNumber>
    </recommendedName>
    <alternativeName>
        <fullName evidence="12">Enoylpyruvate transferase</fullName>
    </alternativeName>
    <alternativeName>
        <fullName evidence="12">UDP-N-acetylglucosamine enolpyruvyl transferase</fullName>
        <shortName evidence="12">EPT</shortName>
    </alternativeName>
</protein>
<evidence type="ECO:0000256" key="3">
    <source>
        <dbReference type="ARBA" id="ARBA00022490"/>
    </source>
</evidence>
<keyword evidence="5 12" id="KW-0808">Transferase</keyword>
<evidence type="ECO:0000256" key="7">
    <source>
        <dbReference type="ARBA" id="ARBA00022984"/>
    </source>
</evidence>
<dbReference type="InterPro" id="IPR013792">
    <property type="entry name" value="RNA3'P_cycl/enolpyr_Trfase_a/b"/>
</dbReference>
<evidence type="ECO:0000313" key="14">
    <source>
        <dbReference type="EMBL" id="RZV39522.1"/>
    </source>
</evidence>
<comment type="similarity">
    <text evidence="10 12">Belongs to the EPSP synthase family. MurA subfamily.</text>
</comment>
<dbReference type="SUPFAM" id="SSF55205">
    <property type="entry name" value="EPT/RTPC-like"/>
    <property type="match status" value="1"/>
</dbReference>